<reference evidence="1 2" key="1">
    <citation type="submission" date="2022-10" db="EMBL/GenBank/DDBJ databases">
        <title>Aestuariibacter sp. AA17 isolated from Montipora capitata coral fragment.</title>
        <authorList>
            <person name="Emsley S.A."/>
            <person name="Pfannmuller K.M."/>
            <person name="Loughran R.M."/>
            <person name="Shlafstein M."/>
            <person name="Papke E."/>
            <person name="Saw J.H."/>
            <person name="Ushijima B."/>
            <person name="Videau P."/>
        </authorList>
    </citation>
    <scope>NUCLEOTIDE SEQUENCE [LARGE SCALE GENOMIC DNA]</scope>
    <source>
        <strain evidence="1 2">AA17</strain>
    </source>
</reference>
<dbReference type="RefSeq" id="WP_263712593.1">
    <property type="nucleotide sequence ID" value="NZ_JAOWKX010000005.1"/>
</dbReference>
<gene>
    <name evidence="1" type="ORF">OE749_11460</name>
</gene>
<evidence type="ECO:0000313" key="2">
    <source>
        <dbReference type="Proteomes" id="UP001652504"/>
    </source>
</evidence>
<organism evidence="1 2">
    <name type="scientific">Fluctibacter corallii</name>
    <dbReference type="NCBI Taxonomy" id="2984329"/>
    <lineage>
        <taxon>Bacteria</taxon>
        <taxon>Pseudomonadati</taxon>
        <taxon>Pseudomonadota</taxon>
        <taxon>Gammaproteobacteria</taxon>
        <taxon>Alteromonadales</taxon>
        <taxon>Alteromonadaceae</taxon>
        <taxon>Fluctibacter</taxon>
    </lineage>
</organism>
<comment type="caution">
    <text evidence="1">The sequence shown here is derived from an EMBL/GenBank/DDBJ whole genome shotgun (WGS) entry which is preliminary data.</text>
</comment>
<proteinExistence type="predicted"/>
<keyword evidence="2" id="KW-1185">Reference proteome</keyword>
<evidence type="ECO:0000313" key="1">
    <source>
        <dbReference type="EMBL" id="MCV2885310.1"/>
    </source>
</evidence>
<sequence length="239" mass="25893">MIEVQLSQMFSMDLAQNGKNTAGNELAWQTALLGTPSNTLAITALNADQSINADGLAQPVESTEQWLQSHPSTPAKQTQQTLKVVTPVWSFSGSFSLAHSFSGEVKSTSLTSMATLQAGTAQFVDSLSSLTTQHTLQHTSPRVTTNVGQAASLLAIAVNKSNGTAQKQLFSAAPQVLFFDPITPKRLTINTTENGKTVRVRDYFSTDVQSYLSMFNTTHNTIEKLMINGREYKEIGYGN</sequence>
<accession>A0ABT3A9F6</accession>
<name>A0ABT3A9F6_9ALTE</name>
<dbReference type="EMBL" id="JAOWKX010000005">
    <property type="protein sequence ID" value="MCV2885310.1"/>
    <property type="molecule type" value="Genomic_DNA"/>
</dbReference>
<dbReference type="Proteomes" id="UP001652504">
    <property type="component" value="Unassembled WGS sequence"/>
</dbReference>
<protein>
    <submittedName>
        <fullName evidence="1">Uncharacterized protein</fullName>
    </submittedName>
</protein>